<comment type="subcellular location">
    <subcellularLocation>
        <location evidence="1">Membrane</location>
    </subcellularLocation>
</comment>
<name>A0A2H0VF15_9BACT</name>
<dbReference type="Gene3D" id="3.30.450.330">
    <property type="match status" value="1"/>
</dbReference>
<sequence length="545" mass="59543">MGARITVIIAVFALAFSAIGWRFFDIQVSEGDRYGAQASAINSIGGFLTPERGSIYFTDKDGERVQAAINREYPIIYAVPNKIDDPTAVAIKLDPIVEDKTQEELVSLLSKENDPYESLIKRPTDEQVALIEELDIEGVYIAKGLTRFYPLGQKGAHVLGYASTNELFWNGQYGIENYYNQRLGGVEGEAEGDVIKSPMHGKDIKLTIDANIQNQAENVLKALVENYRGVGGTVIVAEPDTGKILAMASYPGFDPNDYGNYPIANFLNPAVQSVYEPGSIFKVITMASALDAGVITSETTYYDSGELTLNEHTIRNWDLKANGTITMTNVIERSVNTGAAFAQRQLGQKKFYEYLKKFGFKDKAEIDLPGEVVGSLSPLEDDIREINYATASFGQGISTTPIRLIMAISAIANGGELMRPYINAENKSQKMGRVISRDASRQITEMMVSAVDKATIAKINGYSIAGKTGTAQVPGPNGGKYTDDVINTFVGFGPTNDPKFIILLRLDKPYGAPLAGGTIVPAFRELAHFIINYYNIPPDRIDIGE</sequence>
<dbReference type="InterPro" id="IPR005311">
    <property type="entry name" value="PBP_dimer"/>
</dbReference>
<dbReference type="InterPro" id="IPR012338">
    <property type="entry name" value="Beta-lactam/transpept-like"/>
</dbReference>
<organism evidence="5 6">
    <name type="scientific">Candidatus Colwellbacteria bacterium CG10_big_fil_rev_8_21_14_0_10_42_22</name>
    <dbReference type="NCBI Taxonomy" id="1974540"/>
    <lineage>
        <taxon>Bacteria</taxon>
        <taxon>Candidatus Colwelliibacteriota</taxon>
    </lineage>
</organism>
<dbReference type="GO" id="GO:0071555">
    <property type="term" value="P:cell wall organization"/>
    <property type="evidence" value="ECO:0007669"/>
    <property type="project" value="TreeGrafter"/>
</dbReference>
<dbReference type="Gene3D" id="3.90.1310.10">
    <property type="entry name" value="Penicillin-binding protein 2a (Domain 2)"/>
    <property type="match status" value="1"/>
</dbReference>
<evidence type="ECO:0000256" key="2">
    <source>
        <dbReference type="ARBA" id="ARBA00023136"/>
    </source>
</evidence>
<dbReference type="GO" id="GO:0005886">
    <property type="term" value="C:plasma membrane"/>
    <property type="evidence" value="ECO:0007669"/>
    <property type="project" value="TreeGrafter"/>
</dbReference>
<dbReference type="InterPro" id="IPR050515">
    <property type="entry name" value="Beta-lactam/transpept"/>
</dbReference>
<evidence type="ECO:0000259" key="3">
    <source>
        <dbReference type="Pfam" id="PF00905"/>
    </source>
</evidence>
<dbReference type="PANTHER" id="PTHR30627">
    <property type="entry name" value="PEPTIDOGLYCAN D,D-TRANSPEPTIDASE"/>
    <property type="match status" value="1"/>
</dbReference>
<dbReference type="Pfam" id="PF00905">
    <property type="entry name" value="Transpeptidase"/>
    <property type="match status" value="1"/>
</dbReference>
<dbReference type="AlphaFoldDB" id="A0A2H0VF15"/>
<feature type="domain" description="Penicillin-binding protein transpeptidase" evidence="3">
    <location>
        <begin position="232"/>
        <end position="510"/>
    </location>
</feature>
<protein>
    <recommendedName>
        <fullName evidence="7">Penicillin-binding protein 2</fullName>
    </recommendedName>
</protein>
<dbReference type="Pfam" id="PF03717">
    <property type="entry name" value="PBP_dimer"/>
    <property type="match status" value="1"/>
</dbReference>
<dbReference type="InterPro" id="IPR036138">
    <property type="entry name" value="PBP_dimer_sf"/>
</dbReference>
<keyword evidence="2" id="KW-0472">Membrane</keyword>
<evidence type="ECO:0000313" key="6">
    <source>
        <dbReference type="Proteomes" id="UP000231466"/>
    </source>
</evidence>
<dbReference type="InterPro" id="IPR001460">
    <property type="entry name" value="PCN-bd_Tpept"/>
</dbReference>
<dbReference type="Gene3D" id="3.40.710.10">
    <property type="entry name" value="DD-peptidase/beta-lactamase superfamily"/>
    <property type="match status" value="1"/>
</dbReference>
<proteinExistence type="predicted"/>
<dbReference type="PANTHER" id="PTHR30627:SF1">
    <property type="entry name" value="PEPTIDOGLYCAN D,D-TRANSPEPTIDASE FTSI"/>
    <property type="match status" value="1"/>
</dbReference>
<comment type="caution">
    <text evidence="5">The sequence shown here is derived from an EMBL/GenBank/DDBJ whole genome shotgun (WGS) entry which is preliminary data.</text>
</comment>
<dbReference type="EMBL" id="PFAH01000010">
    <property type="protein sequence ID" value="PIR97714.1"/>
    <property type="molecule type" value="Genomic_DNA"/>
</dbReference>
<feature type="domain" description="Penicillin-binding protein dimerisation" evidence="4">
    <location>
        <begin position="49"/>
        <end position="191"/>
    </location>
</feature>
<accession>A0A2H0VF15</accession>
<evidence type="ECO:0000259" key="4">
    <source>
        <dbReference type="Pfam" id="PF03717"/>
    </source>
</evidence>
<gene>
    <name evidence="5" type="ORF">COT89_02970</name>
</gene>
<dbReference type="SUPFAM" id="SSF56601">
    <property type="entry name" value="beta-lactamase/transpeptidase-like"/>
    <property type="match status" value="1"/>
</dbReference>
<reference evidence="6" key="1">
    <citation type="submission" date="2017-09" db="EMBL/GenBank/DDBJ databases">
        <title>Depth-based differentiation of microbial function through sediment-hosted aquifers and enrichment of novel symbionts in the deep terrestrial subsurface.</title>
        <authorList>
            <person name="Probst A.J."/>
            <person name="Ladd B."/>
            <person name="Jarett J.K."/>
            <person name="Geller-Mcgrath D.E."/>
            <person name="Sieber C.M.K."/>
            <person name="Emerson J.B."/>
            <person name="Anantharaman K."/>
            <person name="Thomas B.C."/>
            <person name="Malmstrom R."/>
            <person name="Stieglmeier M."/>
            <person name="Klingl A."/>
            <person name="Woyke T."/>
            <person name="Ryan C.M."/>
            <person name="Banfield J.F."/>
        </authorList>
    </citation>
    <scope>NUCLEOTIDE SEQUENCE [LARGE SCALE GENOMIC DNA]</scope>
</reference>
<evidence type="ECO:0008006" key="7">
    <source>
        <dbReference type="Google" id="ProtNLM"/>
    </source>
</evidence>
<evidence type="ECO:0000256" key="1">
    <source>
        <dbReference type="ARBA" id="ARBA00004370"/>
    </source>
</evidence>
<dbReference type="GO" id="GO:0008658">
    <property type="term" value="F:penicillin binding"/>
    <property type="evidence" value="ECO:0007669"/>
    <property type="project" value="InterPro"/>
</dbReference>
<evidence type="ECO:0000313" key="5">
    <source>
        <dbReference type="EMBL" id="PIR97714.1"/>
    </source>
</evidence>
<dbReference type="Proteomes" id="UP000231466">
    <property type="component" value="Unassembled WGS sequence"/>
</dbReference>
<dbReference type="SUPFAM" id="SSF56519">
    <property type="entry name" value="Penicillin binding protein dimerisation domain"/>
    <property type="match status" value="1"/>
</dbReference>